<feature type="compositionally biased region" description="Basic and acidic residues" evidence="1">
    <location>
        <begin position="208"/>
        <end position="224"/>
    </location>
</feature>
<accession>A0A0L0FIU3</accession>
<feature type="region of interest" description="Disordered" evidence="1">
    <location>
        <begin position="189"/>
        <end position="224"/>
    </location>
</feature>
<evidence type="ECO:0000313" key="2">
    <source>
        <dbReference type="EMBL" id="KNC76665.1"/>
    </source>
</evidence>
<dbReference type="EMBL" id="KQ243009">
    <property type="protein sequence ID" value="KNC76665.1"/>
    <property type="molecule type" value="Genomic_DNA"/>
</dbReference>
<sequence length="395" mass="44862">MFSVTVFALFFLDSELQRDRQRAPRLAISDDDDSMSEAEDVRPTLMSKPRMAQAPQRQRQDHNPPRRAQPTERRRTDDDRHSDRHKDRSLTPEYIDHEPPQHRQPSNAIPRARTQAQAQPQGSGRGNVKQTRGMPGDHDTRHSRDNKQLSMREKREKEREMNRERRRVGAANVGDRGRVFLQQMESQFRSSRNMVNRGDRGSFSPRARSPERARGRTVHEEREFQREMARQKKLSEEMKHMATMSGKGANSRVTKPAQKQGAIARLQAANSNKNLPTNLKKQIPAPEVKGLAGRIQRQPLSTRLGPRPEIKRLAQAAAAGKAVLQARTAKPLAQQQPRTAIAPKNVKQKPAPKAPVANTREKTVKPNLSKAELDAEMDKFMATAKLGNTEVVWDL</sequence>
<feature type="compositionally biased region" description="Basic and acidic residues" evidence="1">
    <location>
        <begin position="58"/>
        <end position="101"/>
    </location>
</feature>
<organism evidence="2 3">
    <name type="scientific">Sphaeroforma arctica JP610</name>
    <dbReference type="NCBI Taxonomy" id="667725"/>
    <lineage>
        <taxon>Eukaryota</taxon>
        <taxon>Ichthyosporea</taxon>
        <taxon>Ichthyophonida</taxon>
        <taxon>Sphaeroforma</taxon>
    </lineage>
</organism>
<evidence type="ECO:0000256" key="1">
    <source>
        <dbReference type="SAM" id="MobiDB-lite"/>
    </source>
</evidence>
<reference evidence="2 3" key="1">
    <citation type="submission" date="2011-02" db="EMBL/GenBank/DDBJ databases">
        <title>The Genome Sequence of Sphaeroforma arctica JP610.</title>
        <authorList>
            <consortium name="The Broad Institute Genome Sequencing Platform"/>
            <person name="Russ C."/>
            <person name="Cuomo C."/>
            <person name="Young S.K."/>
            <person name="Zeng Q."/>
            <person name="Gargeya S."/>
            <person name="Alvarado L."/>
            <person name="Berlin A."/>
            <person name="Chapman S.B."/>
            <person name="Chen Z."/>
            <person name="Freedman E."/>
            <person name="Gellesch M."/>
            <person name="Goldberg J."/>
            <person name="Griggs A."/>
            <person name="Gujja S."/>
            <person name="Heilman E."/>
            <person name="Heiman D."/>
            <person name="Howarth C."/>
            <person name="Mehta T."/>
            <person name="Neiman D."/>
            <person name="Pearson M."/>
            <person name="Roberts A."/>
            <person name="Saif S."/>
            <person name="Shea T."/>
            <person name="Shenoy N."/>
            <person name="Sisk P."/>
            <person name="Stolte C."/>
            <person name="Sykes S."/>
            <person name="White J."/>
            <person name="Yandava C."/>
            <person name="Burger G."/>
            <person name="Gray M.W."/>
            <person name="Holland P.W.H."/>
            <person name="King N."/>
            <person name="Lang F.B.F."/>
            <person name="Roger A.J."/>
            <person name="Ruiz-Trillo I."/>
            <person name="Haas B."/>
            <person name="Nusbaum C."/>
            <person name="Birren B."/>
        </authorList>
    </citation>
    <scope>NUCLEOTIDE SEQUENCE [LARGE SCALE GENOMIC DNA]</scope>
    <source>
        <strain evidence="2 3">JP610</strain>
    </source>
</reference>
<feature type="compositionally biased region" description="Basic and acidic residues" evidence="1">
    <location>
        <begin position="135"/>
        <end position="163"/>
    </location>
</feature>
<feature type="region of interest" description="Disordered" evidence="1">
    <location>
        <begin position="329"/>
        <end position="364"/>
    </location>
</feature>
<feature type="compositionally biased region" description="Acidic residues" evidence="1">
    <location>
        <begin position="29"/>
        <end position="38"/>
    </location>
</feature>
<protein>
    <submittedName>
        <fullName evidence="2">Uncharacterized protein</fullName>
    </submittedName>
</protein>
<dbReference type="GeneID" id="25911352"/>
<feature type="compositionally biased region" description="Low complexity" evidence="1">
    <location>
        <begin position="108"/>
        <end position="121"/>
    </location>
</feature>
<feature type="region of interest" description="Disordered" evidence="1">
    <location>
        <begin position="19"/>
        <end position="166"/>
    </location>
</feature>
<dbReference type="AlphaFoldDB" id="A0A0L0FIU3"/>
<dbReference type="Proteomes" id="UP000054560">
    <property type="component" value="Unassembled WGS sequence"/>
</dbReference>
<evidence type="ECO:0000313" key="3">
    <source>
        <dbReference type="Proteomes" id="UP000054560"/>
    </source>
</evidence>
<dbReference type="RefSeq" id="XP_014150567.1">
    <property type="nucleotide sequence ID" value="XM_014295092.1"/>
</dbReference>
<proteinExistence type="predicted"/>
<gene>
    <name evidence="2" type="ORF">SARC_10848</name>
</gene>
<name>A0A0L0FIU3_9EUKA</name>
<keyword evidence="3" id="KW-1185">Reference proteome</keyword>